<dbReference type="HOGENOM" id="CLU_897332_0_0_1"/>
<dbReference type="AlphaFoldDB" id="A0A0C9WJJ7"/>
<protein>
    <submittedName>
        <fullName evidence="2">Uncharacterized protein</fullName>
    </submittedName>
</protein>
<reference evidence="3" key="2">
    <citation type="submission" date="2015-01" db="EMBL/GenBank/DDBJ databases">
        <title>Evolutionary Origins and Diversification of the Mycorrhizal Mutualists.</title>
        <authorList>
            <consortium name="DOE Joint Genome Institute"/>
            <consortium name="Mycorrhizal Genomics Consortium"/>
            <person name="Kohler A."/>
            <person name="Kuo A."/>
            <person name="Nagy L.G."/>
            <person name="Floudas D."/>
            <person name="Copeland A."/>
            <person name="Barry K.W."/>
            <person name="Cichocki N."/>
            <person name="Veneault-Fourrey C."/>
            <person name="LaButti K."/>
            <person name="Lindquist E.A."/>
            <person name="Lipzen A."/>
            <person name="Lundell T."/>
            <person name="Morin E."/>
            <person name="Murat C."/>
            <person name="Riley R."/>
            <person name="Ohm R."/>
            <person name="Sun H."/>
            <person name="Tunlid A."/>
            <person name="Henrissat B."/>
            <person name="Grigoriev I.V."/>
            <person name="Hibbett D.S."/>
            <person name="Martin F."/>
        </authorList>
    </citation>
    <scope>NUCLEOTIDE SEQUENCE [LARGE SCALE GENOMIC DNA]</scope>
    <source>
        <strain evidence="3">LaAM-08-1</strain>
    </source>
</reference>
<feature type="compositionally biased region" description="Low complexity" evidence="1">
    <location>
        <begin position="187"/>
        <end position="206"/>
    </location>
</feature>
<accession>A0A0C9WJJ7</accession>
<dbReference type="OrthoDB" id="3046047at2759"/>
<dbReference type="CDD" id="cd21037">
    <property type="entry name" value="MLKL_NTD"/>
    <property type="match status" value="1"/>
</dbReference>
<keyword evidence="3" id="KW-1185">Reference proteome</keyword>
<dbReference type="InterPro" id="IPR036537">
    <property type="entry name" value="Adaptor_Cbl_N_dom_sf"/>
</dbReference>
<dbReference type="Gene3D" id="1.20.930.20">
    <property type="entry name" value="Adaptor protein Cbl, N-terminal domain"/>
    <property type="match status" value="1"/>
</dbReference>
<organism evidence="2 3">
    <name type="scientific">Laccaria amethystina LaAM-08-1</name>
    <dbReference type="NCBI Taxonomy" id="1095629"/>
    <lineage>
        <taxon>Eukaryota</taxon>
        <taxon>Fungi</taxon>
        <taxon>Dikarya</taxon>
        <taxon>Basidiomycota</taxon>
        <taxon>Agaricomycotina</taxon>
        <taxon>Agaricomycetes</taxon>
        <taxon>Agaricomycetidae</taxon>
        <taxon>Agaricales</taxon>
        <taxon>Agaricineae</taxon>
        <taxon>Hydnangiaceae</taxon>
        <taxon>Laccaria</taxon>
    </lineage>
</organism>
<gene>
    <name evidence="2" type="ORF">K443DRAFT_683448</name>
</gene>
<dbReference type="Proteomes" id="UP000054477">
    <property type="component" value="Unassembled WGS sequence"/>
</dbReference>
<evidence type="ECO:0000313" key="2">
    <source>
        <dbReference type="EMBL" id="KIJ94814.1"/>
    </source>
</evidence>
<evidence type="ECO:0000256" key="1">
    <source>
        <dbReference type="SAM" id="MobiDB-lite"/>
    </source>
</evidence>
<evidence type="ECO:0000313" key="3">
    <source>
        <dbReference type="Proteomes" id="UP000054477"/>
    </source>
</evidence>
<feature type="region of interest" description="Disordered" evidence="1">
    <location>
        <begin position="281"/>
        <end position="310"/>
    </location>
</feature>
<feature type="region of interest" description="Disordered" evidence="1">
    <location>
        <begin position="172"/>
        <end position="206"/>
    </location>
</feature>
<dbReference type="GO" id="GO:0007166">
    <property type="term" value="P:cell surface receptor signaling pathway"/>
    <property type="evidence" value="ECO:0007669"/>
    <property type="project" value="InterPro"/>
</dbReference>
<name>A0A0C9WJJ7_9AGAR</name>
<sequence length="310" mass="33794">MPSTSSEAVDTTLIVSVAVVSALEEAAGCTSVPFLGQAAGSALSILQAVQKARTNKSAFKALAKDACDYTLKVIKFVKNPKVEGRLKEDLTTLCRILADVEEYASEHLKKRTIILFFRSLLMPSRDENEIAGYHKAIEVAFRNFNFESNVELREQSTEITTDVKEILQEVKHHGDTRATPPPSTLVINTNTNSGNTTTTTISDSNNNDSISYGAPINKHKPIDVSSLVSPPPILVAPPVTDISAVLRAKNSINATINNNINSGNTTTKTIENSFNNSSRTITNASRHSRRPMPPPSPQRLNFQRGTVSRY</sequence>
<dbReference type="InterPro" id="IPR059179">
    <property type="entry name" value="MLKL-like_MCAfunc"/>
</dbReference>
<feature type="compositionally biased region" description="Polar residues" evidence="1">
    <location>
        <begin position="298"/>
        <end position="310"/>
    </location>
</feature>
<reference evidence="2 3" key="1">
    <citation type="submission" date="2014-04" db="EMBL/GenBank/DDBJ databases">
        <authorList>
            <consortium name="DOE Joint Genome Institute"/>
            <person name="Kuo A."/>
            <person name="Kohler A."/>
            <person name="Nagy L.G."/>
            <person name="Floudas D."/>
            <person name="Copeland A."/>
            <person name="Barry K.W."/>
            <person name="Cichocki N."/>
            <person name="Veneault-Fourrey C."/>
            <person name="LaButti K."/>
            <person name="Lindquist E.A."/>
            <person name="Lipzen A."/>
            <person name="Lundell T."/>
            <person name="Morin E."/>
            <person name="Murat C."/>
            <person name="Sun H."/>
            <person name="Tunlid A."/>
            <person name="Henrissat B."/>
            <person name="Grigoriev I.V."/>
            <person name="Hibbett D.S."/>
            <person name="Martin F."/>
            <person name="Nordberg H.P."/>
            <person name="Cantor M.N."/>
            <person name="Hua S.X."/>
        </authorList>
    </citation>
    <scope>NUCLEOTIDE SEQUENCE [LARGE SCALE GENOMIC DNA]</scope>
    <source>
        <strain evidence="2 3">LaAM-08-1</strain>
    </source>
</reference>
<proteinExistence type="predicted"/>
<dbReference type="EMBL" id="KN838777">
    <property type="protein sequence ID" value="KIJ94814.1"/>
    <property type="molecule type" value="Genomic_DNA"/>
</dbReference>